<dbReference type="AlphaFoldDB" id="A0A4S8IHG4"/>
<dbReference type="InterPro" id="IPR044594">
    <property type="entry name" value="HIPP01/3/5/6"/>
</dbReference>
<accession>A0A4S8IHG4</accession>
<sequence length="395" mass="43558">MHPSRPDFQRPPSASARTGRGQPAPHPVICAPTLSPNYYQAIRKPRFESEFDFTSSTLISLASLYLSSTTQPLLRFTTNLLIKESKSEGGELGEKEMEKWKKRDGEKKEKGGEEKAEEKKEESRPTHVEVKLDIHCDGCALKIRRFVRGLEGVERVSVDAANKKLKVIGKINPWKLKEFLEAKTKNKVEFIFPKEPPTEKKKEEEKKDNDVIDPTKSSDDEKRKPPPVSTVVLKIRLHCDGCIHRIKKNIYKIKGVQAVTVDAAKDLVTVKGTMDVKTLPAVLKDKLKRGVEVVPPKKHAGSGGGGDEKKDKGGDGGGREKKEEDGGGGEKKEKEGGGGAEKEAVATATTKTVAEANKMGYFGRSPAYGGYGYRFEMVHAPQIFSDDNPNACSIM</sequence>
<dbReference type="PANTHER" id="PTHR46413">
    <property type="entry name" value="HEAVY METAL-ASSOCIATED ISOPRENYLATED PLANT PROTEIN 6"/>
    <property type="match status" value="1"/>
</dbReference>
<feature type="region of interest" description="Disordered" evidence="1">
    <location>
        <begin position="290"/>
        <end position="346"/>
    </location>
</feature>
<dbReference type="SUPFAM" id="SSF55008">
    <property type="entry name" value="HMA, heavy metal-associated domain"/>
    <property type="match status" value="2"/>
</dbReference>
<evidence type="ECO:0000313" key="3">
    <source>
        <dbReference type="EMBL" id="THU47720.1"/>
    </source>
</evidence>
<dbReference type="InterPro" id="IPR036163">
    <property type="entry name" value="HMA_dom_sf"/>
</dbReference>
<reference evidence="3 4" key="1">
    <citation type="journal article" date="2019" name="Nat. Plants">
        <title>Genome sequencing of Musa balbisiana reveals subgenome evolution and function divergence in polyploid bananas.</title>
        <authorList>
            <person name="Yao X."/>
        </authorList>
    </citation>
    <scope>NUCLEOTIDE SEQUENCE [LARGE SCALE GENOMIC DNA]</scope>
    <source>
        <strain evidence="4">cv. DH-PKW</strain>
        <tissue evidence="3">Leaves</tissue>
    </source>
</reference>
<organism evidence="3 4">
    <name type="scientific">Musa balbisiana</name>
    <name type="common">Banana</name>
    <dbReference type="NCBI Taxonomy" id="52838"/>
    <lineage>
        <taxon>Eukaryota</taxon>
        <taxon>Viridiplantae</taxon>
        <taxon>Streptophyta</taxon>
        <taxon>Embryophyta</taxon>
        <taxon>Tracheophyta</taxon>
        <taxon>Spermatophyta</taxon>
        <taxon>Magnoliopsida</taxon>
        <taxon>Liliopsida</taxon>
        <taxon>Zingiberales</taxon>
        <taxon>Musaceae</taxon>
        <taxon>Musa</taxon>
    </lineage>
</organism>
<dbReference type="PROSITE" id="PS50846">
    <property type="entry name" value="HMA_2"/>
    <property type="match status" value="2"/>
</dbReference>
<evidence type="ECO:0000256" key="1">
    <source>
        <dbReference type="SAM" id="MobiDB-lite"/>
    </source>
</evidence>
<feature type="region of interest" description="Disordered" evidence="1">
    <location>
        <begin position="87"/>
        <end position="127"/>
    </location>
</feature>
<dbReference type="Gene3D" id="3.30.70.100">
    <property type="match status" value="2"/>
</dbReference>
<evidence type="ECO:0000313" key="4">
    <source>
        <dbReference type="Proteomes" id="UP000317650"/>
    </source>
</evidence>
<dbReference type="CDD" id="cd00371">
    <property type="entry name" value="HMA"/>
    <property type="match status" value="2"/>
</dbReference>
<feature type="domain" description="HMA" evidence="2">
    <location>
        <begin position="125"/>
        <end position="188"/>
    </location>
</feature>
<feature type="domain" description="HMA" evidence="2">
    <location>
        <begin position="228"/>
        <end position="294"/>
    </location>
</feature>
<dbReference type="EMBL" id="PYDT01000010">
    <property type="protein sequence ID" value="THU47720.1"/>
    <property type="molecule type" value="Genomic_DNA"/>
</dbReference>
<name>A0A4S8IHG4_MUSBA</name>
<dbReference type="Proteomes" id="UP000317650">
    <property type="component" value="Chromosome 9"/>
</dbReference>
<dbReference type="GO" id="GO:0046872">
    <property type="term" value="F:metal ion binding"/>
    <property type="evidence" value="ECO:0007669"/>
    <property type="project" value="InterPro"/>
</dbReference>
<comment type="caution">
    <text evidence="3">The sequence shown here is derived from an EMBL/GenBank/DDBJ whole genome shotgun (WGS) entry which is preliminary data.</text>
</comment>
<evidence type="ECO:0000259" key="2">
    <source>
        <dbReference type="PROSITE" id="PS50846"/>
    </source>
</evidence>
<dbReference type="InterPro" id="IPR006121">
    <property type="entry name" value="HMA_dom"/>
</dbReference>
<protein>
    <recommendedName>
        <fullName evidence="2">HMA domain-containing protein</fullName>
    </recommendedName>
</protein>
<feature type="region of interest" description="Disordered" evidence="1">
    <location>
        <begin position="196"/>
        <end position="227"/>
    </location>
</feature>
<keyword evidence="4" id="KW-1185">Reference proteome</keyword>
<feature type="region of interest" description="Disordered" evidence="1">
    <location>
        <begin position="1"/>
        <end position="29"/>
    </location>
</feature>
<gene>
    <name evidence="3" type="ORF">C4D60_Mb09t18610</name>
</gene>
<proteinExistence type="predicted"/>
<feature type="compositionally biased region" description="Basic and acidic residues" evidence="1">
    <location>
        <begin position="306"/>
        <end position="344"/>
    </location>
</feature>
<dbReference type="Pfam" id="PF00403">
    <property type="entry name" value="HMA"/>
    <property type="match status" value="2"/>
</dbReference>
<dbReference type="PANTHER" id="PTHR46413:SF1">
    <property type="entry name" value="HEAVY METAL-ASSOCIATED ISOPRENYLATED PLANT PROTEIN 6"/>
    <property type="match status" value="1"/>
</dbReference>
<feature type="compositionally biased region" description="Basic and acidic residues" evidence="1">
    <location>
        <begin position="196"/>
        <end position="210"/>
    </location>
</feature>
<dbReference type="STRING" id="52838.A0A4S8IHG4"/>